<evidence type="ECO:0000256" key="5">
    <source>
        <dbReference type="SAM" id="Phobius"/>
    </source>
</evidence>
<dbReference type="PANTHER" id="PTHR43021">
    <property type="entry name" value="NA(+)/H(+) ANTIPORTER-RELATED"/>
    <property type="match status" value="1"/>
</dbReference>
<feature type="transmembrane region" description="Helical" evidence="5">
    <location>
        <begin position="6"/>
        <end position="23"/>
    </location>
</feature>
<evidence type="ECO:0000259" key="6">
    <source>
        <dbReference type="Pfam" id="PF00999"/>
    </source>
</evidence>
<dbReference type="STRING" id="633194.SAMN05421759_101466"/>
<dbReference type="GO" id="GO:0015297">
    <property type="term" value="F:antiporter activity"/>
    <property type="evidence" value="ECO:0007669"/>
    <property type="project" value="InterPro"/>
</dbReference>
<feature type="transmembrane region" description="Helical" evidence="5">
    <location>
        <begin position="89"/>
        <end position="111"/>
    </location>
</feature>
<sequence>MSQGIALIAIGALFLTGLAADMIGRRTRLPRVTLLLILGIAIGAPGLDLIPPGIAALYEPVSIVALTMVAFLLGSALQLDRLRRRGRAILWVSVAIVLVTQALVTLGLWALGAPVAMALLMGAIACATAPATTRAVLQESGATGPFAETVEGIVAIDDAWGMIVFALAMVGAQMLTDGPANGQGAAGLLAAGHEIVGSVALGLAIGLPAAHLTGRLSPGEPLQTEALGLVFLVAGLALWLDLSFLLAGMTVGAVIVNRATHHDRAFHEIEHIEWPFLILFFLLAGATLEVASLAELGLLGAGFVALRIGARALGGWIGGLAGGLPAVERRWIGMALLPQAGVAVGMALIAAERLPGHGEAILSLTIGTTVLFELAGPIFTAVALRRAGAVPPGAPSPAPQE</sequence>
<evidence type="ECO:0000313" key="7">
    <source>
        <dbReference type="EMBL" id="SIS56716.1"/>
    </source>
</evidence>
<evidence type="ECO:0000313" key="8">
    <source>
        <dbReference type="Proteomes" id="UP000186684"/>
    </source>
</evidence>
<evidence type="ECO:0000256" key="4">
    <source>
        <dbReference type="ARBA" id="ARBA00023136"/>
    </source>
</evidence>
<proteinExistence type="predicted"/>
<feature type="transmembrane region" description="Helical" evidence="5">
    <location>
        <begin position="276"/>
        <end position="294"/>
    </location>
</feature>
<dbReference type="Gene3D" id="1.20.1530.20">
    <property type="match status" value="1"/>
</dbReference>
<keyword evidence="3 5" id="KW-1133">Transmembrane helix</keyword>
<feature type="transmembrane region" description="Helical" evidence="5">
    <location>
        <begin position="159"/>
        <end position="176"/>
    </location>
</feature>
<dbReference type="Proteomes" id="UP000186684">
    <property type="component" value="Unassembled WGS sequence"/>
</dbReference>
<feature type="transmembrane region" description="Helical" evidence="5">
    <location>
        <begin position="361"/>
        <end position="384"/>
    </location>
</feature>
<feature type="transmembrane region" description="Helical" evidence="5">
    <location>
        <begin position="331"/>
        <end position="349"/>
    </location>
</feature>
<feature type="transmembrane region" description="Helical" evidence="5">
    <location>
        <begin position="32"/>
        <end position="50"/>
    </location>
</feature>
<dbReference type="GO" id="GO:0016020">
    <property type="term" value="C:membrane"/>
    <property type="evidence" value="ECO:0007669"/>
    <property type="project" value="UniProtKB-SubCell"/>
</dbReference>
<dbReference type="InterPro" id="IPR038770">
    <property type="entry name" value="Na+/solute_symporter_sf"/>
</dbReference>
<gene>
    <name evidence="7" type="ORF">SAMN05421759_101466</name>
</gene>
<feature type="domain" description="Cation/H+ exchanger transmembrane" evidence="6">
    <location>
        <begin position="14"/>
        <end position="379"/>
    </location>
</feature>
<keyword evidence="4 5" id="KW-0472">Membrane</keyword>
<evidence type="ECO:0000256" key="3">
    <source>
        <dbReference type="ARBA" id="ARBA00022989"/>
    </source>
</evidence>
<dbReference type="RefSeq" id="WP_076444581.1">
    <property type="nucleotide sequence ID" value="NZ_FTOQ01000001.1"/>
</dbReference>
<dbReference type="InterPro" id="IPR006153">
    <property type="entry name" value="Cation/H_exchanger_TM"/>
</dbReference>
<accession>A0A1N7K591</accession>
<feature type="transmembrane region" description="Helical" evidence="5">
    <location>
        <begin position="56"/>
        <end position="77"/>
    </location>
</feature>
<dbReference type="Pfam" id="PF00999">
    <property type="entry name" value="Na_H_Exchanger"/>
    <property type="match status" value="1"/>
</dbReference>
<reference evidence="8" key="1">
    <citation type="submission" date="2017-01" db="EMBL/GenBank/DDBJ databases">
        <authorList>
            <person name="Varghese N."/>
            <person name="Submissions S."/>
        </authorList>
    </citation>
    <scope>NUCLEOTIDE SEQUENCE [LARGE SCALE GENOMIC DNA]</scope>
    <source>
        <strain evidence="8">DSM 29430</strain>
    </source>
</reference>
<feature type="transmembrane region" description="Helical" evidence="5">
    <location>
        <begin position="300"/>
        <end position="324"/>
    </location>
</feature>
<evidence type="ECO:0000256" key="1">
    <source>
        <dbReference type="ARBA" id="ARBA00004141"/>
    </source>
</evidence>
<comment type="subcellular location">
    <subcellularLocation>
        <location evidence="1">Membrane</location>
        <topology evidence="1">Multi-pass membrane protein</topology>
    </subcellularLocation>
</comment>
<feature type="transmembrane region" description="Helical" evidence="5">
    <location>
        <begin position="229"/>
        <end position="256"/>
    </location>
</feature>
<name>A0A1N7K591_9RHOB</name>
<keyword evidence="8" id="KW-1185">Reference proteome</keyword>
<dbReference type="GO" id="GO:1902600">
    <property type="term" value="P:proton transmembrane transport"/>
    <property type="evidence" value="ECO:0007669"/>
    <property type="project" value="InterPro"/>
</dbReference>
<evidence type="ECO:0000256" key="2">
    <source>
        <dbReference type="ARBA" id="ARBA00022692"/>
    </source>
</evidence>
<protein>
    <submittedName>
        <fullName evidence="7">Transporter, CPA2 family</fullName>
    </submittedName>
</protein>
<dbReference type="EMBL" id="FTOQ01000001">
    <property type="protein sequence ID" value="SIS56716.1"/>
    <property type="molecule type" value="Genomic_DNA"/>
</dbReference>
<dbReference type="AlphaFoldDB" id="A0A1N7K591"/>
<dbReference type="OrthoDB" id="9778229at2"/>
<dbReference type="PANTHER" id="PTHR43021:SF2">
    <property type="entry name" value="CATION_H+ EXCHANGER DOMAIN-CONTAINING PROTEIN"/>
    <property type="match status" value="1"/>
</dbReference>
<keyword evidence="2 5" id="KW-0812">Transmembrane</keyword>
<organism evidence="7 8">
    <name type="scientific">Roseivivax lentus</name>
    <dbReference type="NCBI Taxonomy" id="633194"/>
    <lineage>
        <taxon>Bacteria</taxon>
        <taxon>Pseudomonadati</taxon>
        <taxon>Pseudomonadota</taxon>
        <taxon>Alphaproteobacteria</taxon>
        <taxon>Rhodobacterales</taxon>
        <taxon>Roseobacteraceae</taxon>
        <taxon>Roseivivax</taxon>
    </lineage>
</organism>